<name>A0A9W6XFR0_9STRA</name>
<dbReference type="EMBL" id="BSXW01001562">
    <property type="protein sequence ID" value="GMF37656.1"/>
    <property type="molecule type" value="Genomic_DNA"/>
</dbReference>
<evidence type="ECO:0000313" key="2">
    <source>
        <dbReference type="Proteomes" id="UP001165083"/>
    </source>
</evidence>
<dbReference type="Proteomes" id="UP001165083">
    <property type="component" value="Unassembled WGS sequence"/>
</dbReference>
<comment type="caution">
    <text evidence="1">The sequence shown here is derived from an EMBL/GenBank/DDBJ whole genome shotgun (WGS) entry which is preliminary data.</text>
</comment>
<reference evidence="1" key="1">
    <citation type="submission" date="2023-04" db="EMBL/GenBank/DDBJ databases">
        <title>Phytophthora lilii NBRC 32176.</title>
        <authorList>
            <person name="Ichikawa N."/>
            <person name="Sato H."/>
            <person name="Tonouchi N."/>
        </authorList>
    </citation>
    <scope>NUCLEOTIDE SEQUENCE</scope>
    <source>
        <strain evidence="1">NBRC 32176</strain>
    </source>
</reference>
<dbReference type="AlphaFoldDB" id="A0A9W6XFR0"/>
<sequence>MEYVGLRAAVESALTTFNRSRGRNQGVTVGTVFGLPEKVHEKASTPTRSGAAYENWAIIVQERTEWSRHKQQHITSLRMEIRSNSKEVRVSLVATSHKMNGPTKSSWRATLAKSLSASNALATTA</sequence>
<evidence type="ECO:0000313" key="1">
    <source>
        <dbReference type="EMBL" id="GMF37656.1"/>
    </source>
</evidence>
<organism evidence="1 2">
    <name type="scientific">Phytophthora lilii</name>
    <dbReference type="NCBI Taxonomy" id="2077276"/>
    <lineage>
        <taxon>Eukaryota</taxon>
        <taxon>Sar</taxon>
        <taxon>Stramenopiles</taxon>
        <taxon>Oomycota</taxon>
        <taxon>Peronosporomycetes</taxon>
        <taxon>Peronosporales</taxon>
        <taxon>Peronosporaceae</taxon>
        <taxon>Phytophthora</taxon>
    </lineage>
</organism>
<accession>A0A9W6XFR0</accession>
<keyword evidence="2" id="KW-1185">Reference proteome</keyword>
<gene>
    <name evidence="1" type="ORF">Plil01_001583900</name>
</gene>
<proteinExistence type="predicted"/>
<protein>
    <submittedName>
        <fullName evidence="1">Unnamed protein product</fullName>
    </submittedName>
</protein>